<dbReference type="InterPro" id="IPR043129">
    <property type="entry name" value="ATPase_NBD"/>
</dbReference>
<evidence type="ECO:0000313" key="4">
    <source>
        <dbReference type="EMBL" id="MBB6672727.1"/>
    </source>
</evidence>
<dbReference type="Gene3D" id="1.10.10.10">
    <property type="entry name" value="Winged helix-like DNA-binding domain superfamily/Winged helix DNA-binding domain"/>
    <property type="match status" value="1"/>
</dbReference>
<proteinExistence type="inferred from homology"/>
<accession>A0A7X0VG45</accession>
<comment type="function">
    <text evidence="1">Transcriptional repressor of xylose-utilizing enzymes.</text>
</comment>
<dbReference type="InterPro" id="IPR036388">
    <property type="entry name" value="WH-like_DNA-bd_sf"/>
</dbReference>
<comment type="caution">
    <text evidence="4">The sequence shown here is derived from an EMBL/GenBank/DDBJ whole genome shotgun (WGS) entry which is preliminary data.</text>
</comment>
<dbReference type="InterPro" id="IPR000600">
    <property type="entry name" value="ROK"/>
</dbReference>
<dbReference type="EMBL" id="JACJVP010000030">
    <property type="protein sequence ID" value="MBB6672727.1"/>
    <property type="molecule type" value="Genomic_DNA"/>
</dbReference>
<evidence type="ECO:0000256" key="3">
    <source>
        <dbReference type="ARBA" id="ARBA00022629"/>
    </source>
</evidence>
<dbReference type="PANTHER" id="PTHR18964:SF149">
    <property type="entry name" value="BIFUNCTIONAL UDP-N-ACETYLGLUCOSAMINE 2-EPIMERASE_N-ACETYLMANNOSAMINE KINASE"/>
    <property type="match status" value="1"/>
</dbReference>
<dbReference type="SUPFAM" id="SSF53067">
    <property type="entry name" value="Actin-like ATPase domain"/>
    <property type="match status" value="1"/>
</dbReference>
<evidence type="ECO:0000256" key="2">
    <source>
        <dbReference type="ARBA" id="ARBA00006479"/>
    </source>
</evidence>
<reference evidence="4 5" key="1">
    <citation type="submission" date="2020-08" db="EMBL/GenBank/DDBJ databases">
        <title>Cohnella phylogeny.</title>
        <authorList>
            <person name="Dunlap C."/>
        </authorList>
    </citation>
    <scope>NUCLEOTIDE SEQUENCE [LARGE SCALE GENOMIC DNA]</scope>
    <source>
        <strain evidence="4 5">DSM 28246</strain>
    </source>
</reference>
<dbReference type="GO" id="GO:0042732">
    <property type="term" value="P:D-xylose metabolic process"/>
    <property type="evidence" value="ECO:0007669"/>
    <property type="project" value="UniProtKB-KW"/>
</dbReference>
<keyword evidence="3" id="KW-0859">Xylose metabolism</keyword>
<comment type="similarity">
    <text evidence="2">Belongs to the ROK (NagC/XylR) family.</text>
</comment>
<dbReference type="AlphaFoldDB" id="A0A7X0VG45"/>
<evidence type="ECO:0000313" key="5">
    <source>
        <dbReference type="Proteomes" id="UP000547209"/>
    </source>
</evidence>
<dbReference type="Pfam" id="PF00480">
    <property type="entry name" value="ROK"/>
    <property type="match status" value="1"/>
</dbReference>
<dbReference type="PANTHER" id="PTHR18964">
    <property type="entry name" value="ROK (REPRESSOR, ORF, KINASE) FAMILY"/>
    <property type="match status" value="1"/>
</dbReference>
<organism evidence="4 5">
    <name type="scientific">Cohnella nanjingensis</name>
    <dbReference type="NCBI Taxonomy" id="1387779"/>
    <lineage>
        <taxon>Bacteria</taxon>
        <taxon>Bacillati</taxon>
        <taxon>Bacillota</taxon>
        <taxon>Bacilli</taxon>
        <taxon>Bacillales</taxon>
        <taxon>Paenibacillaceae</taxon>
        <taxon>Cohnella</taxon>
    </lineage>
</organism>
<dbReference type="InterPro" id="IPR036390">
    <property type="entry name" value="WH_DNA-bd_sf"/>
</dbReference>
<name>A0A7X0VG45_9BACL</name>
<sequence>MTKTGNAKTGSKQMLRQINKSLLLHLIDQHEPISRVELSRLTKLSPSTVSSLVDESLREGLVHETGISGTGVGRRMTMLGIKADGGYVLGIDLAHARCVLLDLRGSVVAARDLPRLVGKSAIAERLPAFVNGFLDEQRIDLPLLRRIGVSVPGRIDGAQRRIVSAIPLQLEDMPLGEQLEIIYGVPVRLVNDLEAAGFAERYNGVAQGYRTILYVLLDRTVGAGIVIDNQIYRGSDGRAGRTGSLYPYGAVDLSARLKTAHPDLFPAGAAPEETARRFAELGAAESGPLYEELERVLQGVADACGAMLQLLAPEQMIVNGWLADRPDVFERLCRLIARSERASKEPTPVRAARWGQQGAAIGAATLGLHEILRPVAVD</sequence>
<keyword evidence="5" id="KW-1185">Reference proteome</keyword>
<dbReference type="SUPFAM" id="SSF46785">
    <property type="entry name" value="Winged helix' DNA-binding domain"/>
    <property type="match status" value="1"/>
</dbReference>
<protein>
    <submittedName>
        <fullName evidence="4">ROK family transcriptional regulator</fullName>
    </submittedName>
</protein>
<dbReference type="CDD" id="cd23763">
    <property type="entry name" value="ASKHA_ATPase_ROK"/>
    <property type="match status" value="1"/>
</dbReference>
<gene>
    <name evidence="4" type="ORF">H7C19_18755</name>
</gene>
<evidence type="ECO:0000256" key="1">
    <source>
        <dbReference type="ARBA" id="ARBA00002486"/>
    </source>
</evidence>
<dbReference type="Gene3D" id="3.30.420.40">
    <property type="match status" value="4"/>
</dbReference>
<dbReference type="Proteomes" id="UP000547209">
    <property type="component" value="Unassembled WGS sequence"/>
</dbReference>
<dbReference type="RefSeq" id="WP_185670580.1">
    <property type="nucleotide sequence ID" value="NZ_JACJVP010000030.1"/>
</dbReference>
<keyword evidence="3" id="KW-0119">Carbohydrate metabolism</keyword>